<sequence length="761" mass="86593">MLEEHNRPDNWEEVQQLQWKLPESDEAEAWQRIVDPVRPRDSDVINMTSVRHSWKAKEQREAQEIAEFEAIEHDLMAETALNRREKQQQQQLKQLELAPPEQEQVLDDSKSDVTDWELSDLSLVSDFDGEDRSRWQRTRHELFDDSIDNIVNPARMFANKSFNSVDDMIVQCNELTDRSQEHSETEICYGDLPSELSAISLDGSVPWYDCLSSQPQRSVEHERCPDVVAANVHASSNDQEWFASDGDSDRHQSAKYRVLSANPGCRRNRIQDTMNLQLEGGAPVSSLAQTVLADFQHGDNSDRDSLFYEGDTSPIGSSSTSTRADRVAPSARPTSFLQERPKSTIEHKRVQLQDQAVHITDQIVQKLAVSRDEYARYGQEQRTLIEKEWEQERTKLKEEKLRRRQCKLRTKIVPQPNPNECGEVAMLKAQIVQMQVDEKARVGKWKAASDKLRQHIYELEEKNRDLSKEIEVMKKGCSKQWVDYDQFLNETRGGSGLMTKSSVTSTFPSVLSEKNGSHTMNGFVCIKEVDAKGWSPSDDSLPEIDEKMDCMAFSDCNHHNTVNSNEWERDGLVVDPHRSFESGVSTGGINCPSGKEVFTSDSSHGGKRELLYTDGSRKIVFPNGSEKDVDASGRVVIKFANGDHQELFPDTGVSVYHYYEARTKLTTYPDNRRVYEFANQQTETTLPDGTIEIQFADGIKKTIYVSGDEFSVFPDGTTMMEQLGGLREVTLGNDKTLRFLPDGQITVRSDVVRQDRLLEST</sequence>
<accession>M4BGW6</accession>
<comment type="similarity">
    <text evidence="1">Belongs to the TCP10 family.</text>
</comment>
<feature type="region of interest" description="Disordered" evidence="3">
    <location>
        <begin position="83"/>
        <end position="111"/>
    </location>
</feature>
<feature type="domain" description="Centromere protein J C-terminal" evidence="4">
    <location>
        <begin position="687"/>
        <end position="719"/>
    </location>
</feature>
<dbReference type="Proteomes" id="UP000011713">
    <property type="component" value="Unassembled WGS sequence"/>
</dbReference>
<dbReference type="Gene3D" id="2.60.450.20">
    <property type="match status" value="1"/>
</dbReference>
<dbReference type="InParanoid" id="M4BGW6"/>
<evidence type="ECO:0000256" key="1">
    <source>
        <dbReference type="ARBA" id="ARBA00005627"/>
    </source>
</evidence>
<proteinExistence type="inferred from homology"/>
<dbReference type="EnsemblProtists" id="HpaT805641">
    <property type="protein sequence ID" value="HpaP805641"/>
    <property type="gene ID" value="HpaG805641"/>
</dbReference>
<dbReference type="EMBL" id="JH598246">
    <property type="status" value="NOT_ANNOTATED_CDS"/>
    <property type="molecule type" value="Genomic_DNA"/>
</dbReference>
<dbReference type="VEuPathDB" id="FungiDB:HpaG805641"/>
<evidence type="ECO:0000256" key="2">
    <source>
        <dbReference type="SAM" id="Coils"/>
    </source>
</evidence>
<dbReference type="STRING" id="559515.M4BGW6"/>
<reference evidence="6" key="1">
    <citation type="journal article" date="2010" name="Science">
        <title>Signatures of adaptation to obligate biotrophy in the Hyaloperonospora arabidopsidis genome.</title>
        <authorList>
            <person name="Baxter L."/>
            <person name="Tripathy S."/>
            <person name="Ishaque N."/>
            <person name="Boot N."/>
            <person name="Cabral A."/>
            <person name="Kemen E."/>
            <person name="Thines M."/>
            <person name="Ah-Fong A."/>
            <person name="Anderson R."/>
            <person name="Badejoko W."/>
            <person name="Bittner-Eddy P."/>
            <person name="Boore J.L."/>
            <person name="Chibucos M.C."/>
            <person name="Coates M."/>
            <person name="Dehal P."/>
            <person name="Delehaunty K."/>
            <person name="Dong S."/>
            <person name="Downton P."/>
            <person name="Dumas B."/>
            <person name="Fabro G."/>
            <person name="Fronick C."/>
            <person name="Fuerstenberg S.I."/>
            <person name="Fulton L."/>
            <person name="Gaulin E."/>
            <person name="Govers F."/>
            <person name="Hughes L."/>
            <person name="Humphray S."/>
            <person name="Jiang R.H."/>
            <person name="Judelson H."/>
            <person name="Kamoun S."/>
            <person name="Kyung K."/>
            <person name="Meijer H."/>
            <person name="Minx P."/>
            <person name="Morris P."/>
            <person name="Nelson J."/>
            <person name="Phuntumart V."/>
            <person name="Qutob D."/>
            <person name="Rehmany A."/>
            <person name="Rougon-Cardoso A."/>
            <person name="Ryden P."/>
            <person name="Torto-Alalibo T."/>
            <person name="Studholme D."/>
            <person name="Wang Y."/>
            <person name="Win J."/>
            <person name="Wood J."/>
            <person name="Clifton S.W."/>
            <person name="Rogers J."/>
            <person name="Van den Ackerveken G."/>
            <person name="Jones J.D."/>
            <person name="McDowell J.M."/>
            <person name="Beynon J."/>
            <person name="Tyler B.M."/>
        </authorList>
    </citation>
    <scope>NUCLEOTIDE SEQUENCE [LARGE SCALE GENOMIC DNA]</scope>
    <source>
        <strain evidence="6">Emoy2</strain>
    </source>
</reference>
<dbReference type="eggNOG" id="ENOG502QQR0">
    <property type="taxonomic scope" value="Eukaryota"/>
</dbReference>
<keyword evidence="6" id="KW-1185">Reference proteome</keyword>
<dbReference type="InterPro" id="IPR009852">
    <property type="entry name" value="CENPJ_C_dom"/>
</dbReference>
<name>M4BGW6_HYAAE</name>
<dbReference type="InterPro" id="IPR047002">
    <property type="entry name" value="Tcp10_C_sf"/>
</dbReference>
<dbReference type="InterPro" id="IPR026581">
    <property type="entry name" value="TCP10L/CENPJ"/>
</dbReference>
<organism evidence="5 6">
    <name type="scientific">Hyaloperonospora arabidopsidis (strain Emoy2)</name>
    <name type="common">Downy mildew agent</name>
    <name type="synonym">Peronospora arabidopsidis</name>
    <dbReference type="NCBI Taxonomy" id="559515"/>
    <lineage>
        <taxon>Eukaryota</taxon>
        <taxon>Sar</taxon>
        <taxon>Stramenopiles</taxon>
        <taxon>Oomycota</taxon>
        <taxon>Peronosporomycetes</taxon>
        <taxon>Peronosporales</taxon>
        <taxon>Peronosporaceae</taxon>
        <taxon>Hyaloperonospora</taxon>
    </lineage>
</organism>
<dbReference type="PANTHER" id="PTHR10331:SF6">
    <property type="entry name" value="SPINDLE ASSEMBLY ABNORMAL 4"/>
    <property type="match status" value="1"/>
</dbReference>
<keyword evidence="2" id="KW-0175">Coiled coil</keyword>
<evidence type="ECO:0000313" key="5">
    <source>
        <dbReference type="EnsemblProtists" id="HpaP805641"/>
    </source>
</evidence>
<dbReference type="Pfam" id="PF07202">
    <property type="entry name" value="Tcp10_C"/>
    <property type="match status" value="1"/>
</dbReference>
<feature type="region of interest" description="Disordered" evidence="3">
    <location>
        <begin position="302"/>
        <end position="333"/>
    </location>
</feature>
<protein>
    <recommendedName>
        <fullName evidence="4">Centromere protein J C-terminal domain-containing protein</fullName>
    </recommendedName>
</protein>
<evidence type="ECO:0000256" key="3">
    <source>
        <dbReference type="SAM" id="MobiDB-lite"/>
    </source>
</evidence>
<dbReference type="PANTHER" id="PTHR10331">
    <property type="entry name" value="T COMPLEX PROTEIN 10"/>
    <property type="match status" value="1"/>
</dbReference>
<evidence type="ECO:0000313" key="6">
    <source>
        <dbReference type="Proteomes" id="UP000011713"/>
    </source>
</evidence>
<dbReference type="HOGENOM" id="CLU_013882_0_0_1"/>
<dbReference type="AlphaFoldDB" id="M4BGW6"/>
<feature type="compositionally biased region" description="Low complexity" evidence="3">
    <location>
        <begin position="88"/>
        <end position="103"/>
    </location>
</feature>
<reference evidence="5" key="2">
    <citation type="submission" date="2015-06" db="UniProtKB">
        <authorList>
            <consortium name="EnsemblProtists"/>
        </authorList>
    </citation>
    <scope>IDENTIFICATION</scope>
    <source>
        <strain evidence="5">Emoy2</strain>
    </source>
</reference>
<feature type="coiled-coil region" evidence="2">
    <location>
        <begin position="449"/>
        <end position="476"/>
    </location>
</feature>
<evidence type="ECO:0000259" key="4">
    <source>
        <dbReference type="Pfam" id="PF07202"/>
    </source>
</evidence>